<dbReference type="RefSeq" id="WP_184019798.1">
    <property type="nucleotide sequence ID" value="NZ_JACIJC010000004.1"/>
</dbReference>
<evidence type="ECO:0000256" key="1">
    <source>
        <dbReference type="ARBA" id="ARBA00004162"/>
    </source>
</evidence>
<dbReference type="InterPro" id="IPR036737">
    <property type="entry name" value="OmpA-like_sf"/>
</dbReference>
<dbReference type="InterPro" id="IPR006665">
    <property type="entry name" value="OmpA-like"/>
</dbReference>
<reference evidence="8 9" key="1">
    <citation type="submission" date="2020-08" db="EMBL/GenBank/DDBJ databases">
        <title>Genomic Encyclopedia of Type Strains, Phase IV (KMG-IV): sequencing the most valuable type-strain genomes for metagenomic binning, comparative biology and taxonomic classification.</title>
        <authorList>
            <person name="Goeker M."/>
        </authorList>
    </citation>
    <scope>NUCLEOTIDE SEQUENCE [LARGE SCALE GENOMIC DNA]</scope>
    <source>
        <strain evidence="8 9">DSM 25079</strain>
    </source>
</reference>
<keyword evidence="4" id="KW-0812">Transmembrane</keyword>
<sequence>MKIAAQPRWLLSFADLILLLLAFFVMLHARESDADRIVQGIGDALGPKTSRAVAGGYAADAIFETGEAVLKPGAQKDLNALAGQWTSEGRVIVTSIGQSHAGARFDTWELSAARAAAVARHLSLAGIAPDAIDIDMDAAATVAGDQRITVRHRSR</sequence>
<name>A0A7W9EEX1_9SPHN</name>
<keyword evidence="8" id="KW-0966">Cell projection</keyword>
<evidence type="ECO:0000259" key="6">
    <source>
        <dbReference type="Pfam" id="PF00691"/>
    </source>
</evidence>
<evidence type="ECO:0000256" key="4">
    <source>
        <dbReference type="ARBA" id="ARBA00022989"/>
    </source>
</evidence>
<evidence type="ECO:0000256" key="2">
    <source>
        <dbReference type="ARBA" id="ARBA00008914"/>
    </source>
</evidence>
<proteinExistence type="inferred from homology"/>
<dbReference type="InterPro" id="IPR025713">
    <property type="entry name" value="MotB-like_N_dom"/>
</dbReference>
<evidence type="ECO:0000313" key="8">
    <source>
        <dbReference type="EMBL" id="MBB5686464.1"/>
    </source>
</evidence>
<feature type="domain" description="Motility protein B-like N-terminal" evidence="7">
    <location>
        <begin position="5"/>
        <end position="31"/>
    </location>
</feature>
<dbReference type="AlphaFoldDB" id="A0A7W9EEX1"/>
<comment type="similarity">
    <text evidence="2">Belongs to the MotB family.</text>
</comment>
<protein>
    <submittedName>
        <fullName evidence="8">Flagellar motor protein MotB</fullName>
    </submittedName>
</protein>
<comment type="subcellular location">
    <subcellularLocation>
        <location evidence="1">Cell membrane</location>
        <topology evidence="1">Single-pass membrane protein</topology>
    </subcellularLocation>
</comment>
<keyword evidence="3" id="KW-1003">Cell membrane</keyword>
<dbReference type="Pfam" id="PF13677">
    <property type="entry name" value="MotB_plug"/>
    <property type="match status" value="1"/>
</dbReference>
<keyword evidence="9" id="KW-1185">Reference proteome</keyword>
<dbReference type="EMBL" id="JACIJC010000004">
    <property type="protein sequence ID" value="MBB5686464.1"/>
    <property type="molecule type" value="Genomic_DNA"/>
</dbReference>
<comment type="caution">
    <text evidence="8">The sequence shown here is derived from an EMBL/GenBank/DDBJ whole genome shotgun (WGS) entry which is preliminary data.</text>
</comment>
<dbReference type="Pfam" id="PF00691">
    <property type="entry name" value="OmpA"/>
    <property type="match status" value="1"/>
</dbReference>
<dbReference type="Proteomes" id="UP000549617">
    <property type="component" value="Unassembled WGS sequence"/>
</dbReference>
<evidence type="ECO:0000256" key="5">
    <source>
        <dbReference type="ARBA" id="ARBA00023136"/>
    </source>
</evidence>
<keyword evidence="8" id="KW-0969">Cilium</keyword>
<gene>
    <name evidence="8" type="ORF">FHS49_002488</name>
</gene>
<keyword evidence="5" id="KW-0472">Membrane</keyword>
<evidence type="ECO:0000259" key="7">
    <source>
        <dbReference type="Pfam" id="PF13677"/>
    </source>
</evidence>
<accession>A0A7W9EEX1</accession>
<dbReference type="SUPFAM" id="SSF103088">
    <property type="entry name" value="OmpA-like"/>
    <property type="match status" value="1"/>
</dbReference>
<dbReference type="Gene3D" id="3.30.1330.60">
    <property type="entry name" value="OmpA-like domain"/>
    <property type="match status" value="1"/>
</dbReference>
<feature type="domain" description="OmpA-like" evidence="6">
    <location>
        <begin position="63"/>
        <end position="144"/>
    </location>
</feature>
<keyword evidence="8" id="KW-0282">Flagellum</keyword>
<evidence type="ECO:0000256" key="3">
    <source>
        <dbReference type="ARBA" id="ARBA00022475"/>
    </source>
</evidence>
<organism evidence="8 9">
    <name type="scientific">Sphingobium boeckii</name>
    <dbReference type="NCBI Taxonomy" id="1082345"/>
    <lineage>
        <taxon>Bacteria</taxon>
        <taxon>Pseudomonadati</taxon>
        <taxon>Pseudomonadota</taxon>
        <taxon>Alphaproteobacteria</taxon>
        <taxon>Sphingomonadales</taxon>
        <taxon>Sphingomonadaceae</taxon>
        <taxon>Sphingobium</taxon>
    </lineage>
</organism>
<evidence type="ECO:0000313" key="9">
    <source>
        <dbReference type="Proteomes" id="UP000549617"/>
    </source>
</evidence>
<keyword evidence="4" id="KW-1133">Transmembrane helix</keyword>
<dbReference type="GO" id="GO:0005886">
    <property type="term" value="C:plasma membrane"/>
    <property type="evidence" value="ECO:0007669"/>
    <property type="project" value="UniProtKB-SubCell"/>
</dbReference>